<evidence type="ECO:0000313" key="6">
    <source>
        <dbReference type="EMBL" id="EMO05053.1"/>
    </source>
</evidence>
<organism evidence="6 7">
    <name type="scientific">Leptospira interrogans serovar Icterohaemorrhagiae str. Verdun HP</name>
    <dbReference type="NCBI Taxonomy" id="1049910"/>
    <lineage>
        <taxon>Bacteria</taxon>
        <taxon>Pseudomonadati</taxon>
        <taxon>Spirochaetota</taxon>
        <taxon>Spirochaetia</taxon>
        <taxon>Leptospirales</taxon>
        <taxon>Leptospiraceae</taxon>
        <taxon>Leptospira</taxon>
    </lineage>
</organism>
<evidence type="ECO:0000256" key="4">
    <source>
        <dbReference type="ARBA" id="ARBA00029440"/>
    </source>
</evidence>
<dbReference type="EMBL" id="AHNZ02000528">
    <property type="protein sequence ID" value="EMO05053.1"/>
    <property type="molecule type" value="Genomic_DNA"/>
</dbReference>
<dbReference type="Pfam" id="PF00977">
    <property type="entry name" value="His_biosynth"/>
    <property type="match status" value="1"/>
</dbReference>
<keyword evidence="3 5" id="KW-0368">Histidine biosynthesis</keyword>
<dbReference type="InterPro" id="IPR050064">
    <property type="entry name" value="IGPS_HisA/HisF"/>
</dbReference>
<dbReference type="PANTHER" id="PTHR21235">
    <property type="entry name" value="IMIDAZOLE GLYCEROL PHOSPHATE SYNTHASE SUBUNIT HISF/H IGP SYNTHASE SUBUNIT HISF/H"/>
    <property type="match status" value="1"/>
</dbReference>
<name>M6RW71_LEPIR</name>
<dbReference type="SUPFAM" id="SSF51366">
    <property type="entry name" value="Ribulose-phoshate binding barrel"/>
    <property type="match status" value="1"/>
</dbReference>
<evidence type="ECO:0000256" key="2">
    <source>
        <dbReference type="ARBA" id="ARBA00022605"/>
    </source>
</evidence>
<comment type="pathway">
    <text evidence="4">Amino-acid biosynthesis.</text>
</comment>
<accession>M6RW71</accession>
<reference evidence="6 7" key="1">
    <citation type="submission" date="2013-01" db="EMBL/GenBank/DDBJ databases">
        <authorList>
            <person name="Harkins D.M."/>
            <person name="Durkin A.S."/>
            <person name="Brinkac L.M."/>
            <person name="Haft D.H."/>
            <person name="Selengut J.D."/>
            <person name="Sanka R."/>
            <person name="DePew J."/>
            <person name="Purushe J."/>
            <person name="Picardeau M."/>
            <person name="Werts C."/>
            <person name="Goarant C."/>
            <person name="Vinetz J.M."/>
            <person name="Sutton G.G."/>
            <person name="Nierman W.C."/>
            <person name="Fouts D.E."/>
        </authorList>
    </citation>
    <scope>NUCLEOTIDE SEQUENCE [LARGE SCALE GENOMIC DNA]</scope>
    <source>
        <strain evidence="6 7">Verdun HP</strain>
    </source>
</reference>
<dbReference type="GO" id="GO:0000107">
    <property type="term" value="F:imidazoleglycerol-phosphate synthase activity"/>
    <property type="evidence" value="ECO:0007669"/>
    <property type="project" value="TreeGrafter"/>
</dbReference>
<dbReference type="InterPro" id="IPR013785">
    <property type="entry name" value="Aldolase_TIM"/>
</dbReference>
<dbReference type="PANTHER" id="PTHR21235:SF2">
    <property type="entry name" value="IMIDAZOLE GLYCEROL PHOSPHATE SYNTHASE HISHF"/>
    <property type="match status" value="1"/>
</dbReference>
<evidence type="ECO:0000256" key="5">
    <source>
        <dbReference type="RuleBase" id="RU003657"/>
    </source>
</evidence>
<dbReference type="InterPro" id="IPR006062">
    <property type="entry name" value="His_biosynth"/>
</dbReference>
<keyword evidence="2 5" id="KW-0028">Amino-acid biosynthesis</keyword>
<dbReference type="InterPro" id="IPR011060">
    <property type="entry name" value="RibuloseP-bd_barrel"/>
</dbReference>
<comment type="caution">
    <text evidence="6">The sequence shown here is derived from an EMBL/GenBank/DDBJ whole genome shotgun (WGS) entry which is preliminary data.</text>
</comment>
<evidence type="ECO:0000256" key="1">
    <source>
        <dbReference type="ARBA" id="ARBA00009667"/>
    </source>
</evidence>
<evidence type="ECO:0000256" key="3">
    <source>
        <dbReference type="ARBA" id="ARBA00023102"/>
    </source>
</evidence>
<comment type="similarity">
    <text evidence="1 5">Belongs to the HisA/HisF family.</text>
</comment>
<sequence length="80" mass="8662">MDRDGTRNGFDIHLLKNFSSSLGIPIIASGGAGNPEHMVEAILRGKADAVLAASIFHFGEYSIRETKKAMEEMGISVRLD</sequence>
<protein>
    <submittedName>
        <fullName evidence="6">Histidine biosynthesis domain protein</fullName>
    </submittedName>
</protein>
<gene>
    <name evidence="6" type="ORF">LEP1GSC116_1696</name>
</gene>
<dbReference type="Gene3D" id="3.20.20.70">
    <property type="entry name" value="Aldolase class I"/>
    <property type="match status" value="1"/>
</dbReference>
<dbReference type="Proteomes" id="UP000012092">
    <property type="component" value="Unassembled WGS sequence"/>
</dbReference>
<dbReference type="AlphaFoldDB" id="M6RW71"/>
<dbReference type="GO" id="GO:0000105">
    <property type="term" value="P:L-histidine biosynthetic process"/>
    <property type="evidence" value="ECO:0007669"/>
    <property type="project" value="UniProtKB-KW"/>
</dbReference>
<evidence type="ECO:0000313" key="7">
    <source>
        <dbReference type="Proteomes" id="UP000012092"/>
    </source>
</evidence>
<proteinExistence type="inferred from homology"/>